<dbReference type="CDD" id="cd07244">
    <property type="entry name" value="FosA"/>
    <property type="match status" value="1"/>
</dbReference>
<dbReference type="PANTHER" id="PTHR36113:SF6">
    <property type="entry name" value="FOSFOMYCIN RESISTANCE PROTEIN FOSX"/>
    <property type="match status" value="1"/>
</dbReference>
<dbReference type="SUPFAM" id="SSF54593">
    <property type="entry name" value="Glyoxalase/Bleomycin resistance protein/Dihydroxybiphenyl dioxygenase"/>
    <property type="match status" value="1"/>
</dbReference>
<dbReference type="InterPro" id="IPR029068">
    <property type="entry name" value="Glyas_Bleomycin-R_OHBP_Dase"/>
</dbReference>
<dbReference type="PROSITE" id="PS00934">
    <property type="entry name" value="GLYOXALASE_I_1"/>
    <property type="match status" value="1"/>
</dbReference>
<dbReference type="NCBIfam" id="NF000496">
    <property type="entry name" value="Fos_GSH"/>
    <property type="match status" value="1"/>
</dbReference>
<dbReference type="RefSeq" id="WP_377153952.1">
    <property type="nucleotide sequence ID" value="NZ_JBHSAF010000014.1"/>
</dbReference>
<name>A0ABV8CR18_9GAMM</name>
<evidence type="ECO:0000256" key="1">
    <source>
        <dbReference type="ARBA" id="ARBA00022723"/>
    </source>
</evidence>
<accession>A0ABV8CR18</accession>
<dbReference type="InterPro" id="IPR004360">
    <property type="entry name" value="Glyas_Fos-R_dOase_dom"/>
</dbReference>
<comment type="caution">
    <text evidence="3">The sequence shown here is derived from an EMBL/GenBank/DDBJ whole genome shotgun (WGS) entry which is preliminary data.</text>
</comment>
<dbReference type="EMBL" id="JBHSAF010000014">
    <property type="protein sequence ID" value="MFC3914546.1"/>
    <property type="molecule type" value="Genomic_DNA"/>
</dbReference>
<evidence type="ECO:0000313" key="3">
    <source>
        <dbReference type="EMBL" id="MFC3914546.1"/>
    </source>
</evidence>
<sequence length="132" mass="14820">MILGLNHITIAVSDVERSLHFYRDILGFTAHVKWDNGAYLSVGELWFCLSVDAPCPKSDYTHIPFDIAPDEFEAFAKRVTSSGVEVWKENKSEGQSLYILDPDGHKLEIHAGSLQSRLASLKIKPYSGLVWL</sequence>
<organism evidence="3 4">
    <name type="scientific">Pseudaeromonas sharmana</name>
    <dbReference type="NCBI Taxonomy" id="328412"/>
    <lineage>
        <taxon>Bacteria</taxon>
        <taxon>Pseudomonadati</taxon>
        <taxon>Pseudomonadota</taxon>
        <taxon>Gammaproteobacteria</taxon>
        <taxon>Aeromonadales</taxon>
        <taxon>Aeromonadaceae</taxon>
        <taxon>Pseudaeromonas</taxon>
    </lineage>
</organism>
<dbReference type="InterPro" id="IPR037523">
    <property type="entry name" value="VOC_core"/>
</dbReference>
<dbReference type="GO" id="GO:0004364">
    <property type="term" value="F:glutathione transferase activity"/>
    <property type="evidence" value="ECO:0007669"/>
    <property type="project" value="UniProtKB-EC"/>
</dbReference>
<keyword evidence="4" id="KW-1185">Reference proteome</keyword>
<gene>
    <name evidence="3" type="primary">fos</name>
    <name evidence="3" type="ORF">ACFOSS_13910</name>
</gene>
<evidence type="ECO:0000259" key="2">
    <source>
        <dbReference type="PROSITE" id="PS51819"/>
    </source>
</evidence>
<dbReference type="InterPro" id="IPR018146">
    <property type="entry name" value="Glyoxalase_1_CS"/>
</dbReference>
<keyword evidence="3" id="KW-0808">Transferase</keyword>
<protein>
    <submittedName>
        <fullName evidence="3">FosG/FosC2-related fosfomycin resistance glutathione transferase</fullName>
        <ecNumber evidence="3">2.5.1.18</ecNumber>
    </submittedName>
</protein>
<dbReference type="Pfam" id="PF00903">
    <property type="entry name" value="Glyoxalase"/>
    <property type="match status" value="1"/>
</dbReference>
<dbReference type="Proteomes" id="UP001595692">
    <property type="component" value="Unassembled WGS sequence"/>
</dbReference>
<dbReference type="PROSITE" id="PS51819">
    <property type="entry name" value="VOC"/>
    <property type="match status" value="1"/>
</dbReference>
<dbReference type="InterPro" id="IPR051332">
    <property type="entry name" value="Fosfomycin_Res_Enzymes"/>
</dbReference>
<dbReference type="NCBIfam" id="NF000124">
    <property type="entry name" value="fos-Vibrio"/>
    <property type="match status" value="1"/>
</dbReference>
<proteinExistence type="predicted"/>
<feature type="domain" description="VOC" evidence="2">
    <location>
        <begin position="4"/>
        <end position="112"/>
    </location>
</feature>
<keyword evidence="1" id="KW-0479">Metal-binding</keyword>
<evidence type="ECO:0000313" key="4">
    <source>
        <dbReference type="Proteomes" id="UP001595692"/>
    </source>
</evidence>
<dbReference type="EC" id="2.5.1.18" evidence="3"/>
<reference evidence="4" key="1">
    <citation type="journal article" date="2019" name="Int. J. Syst. Evol. Microbiol.">
        <title>The Global Catalogue of Microorganisms (GCM) 10K type strain sequencing project: providing services to taxonomists for standard genome sequencing and annotation.</title>
        <authorList>
            <consortium name="The Broad Institute Genomics Platform"/>
            <consortium name="The Broad Institute Genome Sequencing Center for Infectious Disease"/>
            <person name="Wu L."/>
            <person name="Ma J."/>
        </authorList>
    </citation>
    <scope>NUCLEOTIDE SEQUENCE [LARGE SCALE GENOMIC DNA]</scope>
    <source>
        <strain evidence="4">CCUG 54939</strain>
    </source>
</reference>
<dbReference type="PANTHER" id="PTHR36113">
    <property type="entry name" value="LYASE, PUTATIVE-RELATED-RELATED"/>
    <property type="match status" value="1"/>
</dbReference>
<dbReference type="Gene3D" id="3.10.180.10">
    <property type="entry name" value="2,3-Dihydroxybiphenyl 1,2-Dioxygenase, domain 1"/>
    <property type="match status" value="1"/>
</dbReference>